<feature type="domain" description="Aminoglycoside phosphotransferase" evidence="1">
    <location>
        <begin position="30"/>
        <end position="265"/>
    </location>
</feature>
<gene>
    <name evidence="2" type="ORF">GCM10007362_46900</name>
</gene>
<dbReference type="PROSITE" id="PS51257">
    <property type="entry name" value="PROKAR_LIPOPROTEIN"/>
    <property type="match status" value="1"/>
</dbReference>
<name>A0ABQ2A5U0_9BACL</name>
<dbReference type="RefSeq" id="WP_172246254.1">
    <property type="nucleotide sequence ID" value="NZ_BMDD01000007.1"/>
</dbReference>
<dbReference type="Gene3D" id="3.90.1200.10">
    <property type="match status" value="1"/>
</dbReference>
<dbReference type="PANTHER" id="PTHR21310">
    <property type="entry name" value="AMINOGLYCOSIDE PHOSPHOTRANSFERASE-RELATED-RELATED"/>
    <property type="match status" value="1"/>
</dbReference>
<dbReference type="SUPFAM" id="SSF56112">
    <property type="entry name" value="Protein kinase-like (PK-like)"/>
    <property type="match status" value="1"/>
</dbReference>
<dbReference type="Proteomes" id="UP000605427">
    <property type="component" value="Unassembled WGS sequence"/>
</dbReference>
<keyword evidence="3" id="KW-1185">Reference proteome</keyword>
<evidence type="ECO:0000313" key="3">
    <source>
        <dbReference type="Proteomes" id="UP000605427"/>
    </source>
</evidence>
<evidence type="ECO:0000313" key="2">
    <source>
        <dbReference type="EMBL" id="GGH86643.1"/>
    </source>
</evidence>
<dbReference type="InterPro" id="IPR051678">
    <property type="entry name" value="AGP_Transferase"/>
</dbReference>
<protein>
    <submittedName>
        <fullName evidence="2">Aminoglycoside phosphotransferase</fullName>
    </submittedName>
</protein>
<dbReference type="EMBL" id="BMDD01000007">
    <property type="protein sequence ID" value="GGH86643.1"/>
    <property type="molecule type" value="Genomic_DNA"/>
</dbReference>
<comment type="caution">
    <text evidence="2">The sequence shown here is derived from an EMBL/GenBank/DDBJ whole genome shotgun (WGS) entry which is preliminary data.</text>
</comment>
<dbReference type="InterPro" id="IPR011009">
    <property type="entry name" value="Kinase-like_dom_sf"/>
</dbReference>
<reference evidence="3" key="1">
    <citation type="journal article" date="2019" name="Int. J. Syst. Evol. Microbiol.">
        <title>The Global Catalogue of Microorganisms (GCM) 10K type strain sequencing project: providing services to taxonomists for standard genome sequencing and annotation.</title>
        <authorList>
            <consortium name="The Broad Institute Genomics Platform"/>
            <consortium name="The Broad Institute Genome Sequencing Center for Infectious Disease"/>
            <person name="Wu L."/>
            <person name="Ma J."/>
        </authorList>
    </citation>
    <scope>NUCLEOTIDE SEQUENCE [LARGE SCALE GENOMIC DNA]</scope>
    <source>
        <strain evidence="3">CCM 8702</strain>
    </source>
</reference>
<accession>A0ABQ2A5U0</accession>
<dbReference type="Gene3D" id="3.30.200.20">
    <property type="entry name" value="Phosphorylase Kinase, domain 1"/>
    <property type="match status" value="1"/>
</dbReference>
<dbReference type="Pfam" id="PF01636">
    <property type="entry name" value="APH"/>
    <property type="match status" value="1"/>
</dbReference>
<dbReference type="InterPro" id="IPR002575">
    <property type="entry name" value="Aminoglycoside_PTrfase"/>
</dbReference>
<proteinExistence type="predicted"/>
<organism evidence="2 3">
    <name type="scientific">Saccharibacillus endophyticus</name>
    <dbReference type="NCBI Taxonomy" id="2060666"/>
    <lineage>
        <taxon>Bacteria</taxon>
        <taxon>Bacillati</taxon>
        <taxon>Bacillota</taxon>
        <taxon>Bacilli</taxon>
        <taxon>Bacillales</taxon>
        <taxon>Paenibacillaceae</taxon>
        <taxon>Saccharibacillus</taxon>
    </lineage>
</organism>
<dbReference type="PANTHER" id="PTHR21310:SF15">
    <property type="entry name" value="AMINOGLYCOSIDE PHOSPHOTRANSFERASE DOMAIN-CONTAINING PROTEIN"/>
    <property type="match status" value="1"/>
</dbReference>
<sequence length="343" mass="38758">MESLTKRSFTAKEIENIAQAAFGCGCAHSEELSEGWANSAYALELEDGRSAVLKAAAESEEGRMRCERGLMRTEVEVIRRVESLGTVPVPEIYAHDASKTIVPCEYFLMEKLEGASYDKIQGELPQTQRDAIDRELGSYFRRIHSVTGKEFGYYLPNAANSTAWDDAFIALMRDVMRDGQDAGITLPMDDATLERHLELHRNALREVKTPRLIHWDSWAGNVFVKNGRAESLIDFERALWADPLMEYGFGKFGYSAAFGQGYAEEDARMNADAEEGGVASRTASLPEGSERSQKIRRALYPLYLDLVMRVECHYRGFGEEHTQWAHQNLQDGWERFLTATRDC</sequence>
<evidence type="ECO:0000259" key="1">
    <source>
        <dbReference type="Pfam" id="PF01636"/>
    </source>
</evidence>